<protein>
    <recommendedName>
        <fullName evidence="6">Integrase catalytic domain-containing protein</fullName>
    </recommendedName>
</protein>
<evidence type="ECO:0000259" key="3">
    <source>
        <dbReference type="PROSITE" id="PS50994"/>
    </source>
</evidence>
<dbReference type="WBParaSite" id="SRDH1_2700.1">
    <property type="protein sequence ID" value="SRDH1_2700.1"/>
    <property type="gene ID" value="SRDH1_2700"/>
</dbReference>
<reference evidence="4" key="1">
    <citation type="submission" date="2022-06" db="EMBL/GenBank/DDBJ databases">
        <authorList>
            <person name="Berger JAMES D."/>
            <person name="Berger JAMES D."/>
        </authorList>
    </citation>
    <scope>NUCLEOTIDE SEQUENCE [LARGE SCALE GENOMIC DNA]</scope>
</reference>
<keyword evidence="4" id="KW-1185">Reference proteome</keyword>
<dbReference type="InterPro" id="IPR001878">
    <property type="entry name" value="Znf_CCHC"/>
</dbReference>
<dbReference type="AlphaFoldDB" id="A0AA85EW31"/>
<dbReference type="Pfam" id="PF00665">
    <property type="entry name" value="rve"/>
    <property type="match status" value="1"/>
</dbReference>
<keyword evidence="1" id="KW-0479">Metal-binding</keyword>
<keyword evidence="1" id="KW-0862">Zinc</keyword>
<dbReference type="FunFam" id="1.10.340.70:FF:000003">
    <property type="entry name" value="Protein CBG25708"/>
    <property type="match status" value="1"/>
</dbReference>
<evidence type="ECO:0000259" key="2">
    <source>
        <dbReference type="PROSITE" id="PS50158"/>
    </source>
</evidence>
<evidence type="ECO:0000313" key="5">
    <source>
        <dbReference type="WBParaSite" id="SRDH1_2700.1"/>
    </source>
</evidence>
<sequence>MSSDQFKCLIFVCGLQSPVDADIRTRILARIEQDPNISLQSVSEECQRMVNLKHDTNLVERNSEHVGINALRKSFNGNKDWNSHKIPNQVKHKTSCWRCGKCHSANACYFKKRVCFQCGKSGHAQVCCKSKPKVSDREHKFRKGNKMQTSKELPHNRKLEEDCVVASISIEPEIKRVFCDAIRILPVTAEAVKEATTSDPLLKRIKEAVLKDWKEDKADREFHQFFLRRESISIYDNCLMYGERVVIPKSLQLFVLKQFHIDHPGINRMKAVMRSYVYWPFMDKAVEEYVVRCRRCAKDPPKVESQSWPETKKPWVRLHVDYAGPISGQYFLVVVDSYSKWPEIYVARRPSTSETLLHLRQLFGRFGTPNVLVSDNGTQSTSLQFTEFCKHNGIEHVRTPPYHPKSNGQAEKFVDILKRALLKMGGVGNVEEALQQFLISYRITPSPNCQDGKSPAEIMFGRPIRTFFNVLNPKDRISGLQKNKKGNCPKIREFKAGDSVYARDFRPGKPKWIFGFIEKRHGTVLYEVMVENMLIIRHVNQLRDRKCVYESSKLKPLPMEVLCDTFDIPPPPPQVEMRKNDLESEVRRRSFRKRKQTKFFQVDPKVKSYDQTSRGR</sequence>
<dbReference type="InterPro" id="IPR012337">
    <property type="entry name" value="RNaseH-like_sf"/>
</dbReference>
<dbReference type="Pfam" id="PF17921">
    <property type="entry name" value="Integrase_H2C2"/>
    <property type="match status" value="1"/>
</dbReference>
<dbReference type="InterPro" id="IPR001584">
    <property type="entry name" value="Integrase_cat-core"/>
</dbReference>
<dbReference type="PROSITE" id="PS50994">
    <property type="entry name" value="INTEGRASE"/>
    <property type="match status" value="1"/>
</dbReference>
<dbReference type="Proteomes" id="UP000050792">
    <property type="component" value="Unassembled WGS sequence"/>
</dbReference>
<dbReference type="PANTHER" id="PTHR37984:SF5">
    <property type="entry name" value="PROTEIN NYNRIN-LIKE"/>
    <property type="match status" value="1"/>
</dbReference>
<dbReference type="GO" id="GO:0003676">
    <property type="term" value="F:nucleic acid binding"/>
    <property type="evidence" value="ECO:0007669"/>
    <property type="project" value="InterPro"/>
</dbReference>
<feature type="domain" description="Integrase catalytic" evidence="3">
    <location>
        <begin position="310"/>
        <end position="463"/>
    </location>
</feature>
<dbReference type="InterPro" id="IPR041588">
    <property type="entry name" value="Integrase_H2C2"/>
</dbReference>
<keyword evidence="1" id="KW-0863">Zinc-finger</keyword>
<dbReference type="PANTHER" id="PTHR37984">
    <property type="entry name" value="PROTEIN CBG26694"/>
    <property type="match status" value="1"/>
</dbReference>
<dbReference type="Gene3D" id="3.30.420.10">
    <property type="entry name" value="Ribonuclease H-like superfamily/Ribonuclease H"/>
    <property type="match status" value="1"/>
</dbReference>
<reference evidence="5" key="2">
    <citation type="submission" date="2023-11" db="UniProtKB">
        <authorList>
            <consortium name="WormBaseParasite"/>
        </authorList>
    </citation>
    <scope>IDENTIFICATION</scope>
</reference>
<evidence type="ECO:0008006" key="6">
    <source>
        <dbReference type="Google" id="ProtNLM"/>
    </source>
</evidence>
<accession>A0AA85EW31</accession>
<organism evidence="4 5">
    <name type="scientific">Schistosoma rodhaini</name>
    <dbReference type="NCBI Taxonomy" id="6188"/>
    <lineage>
        <taxon>Eukaryota</taxon>
        <taxon>Metazoa</taxon>
        <taxon>Spiralia</taxon>
        <taxon>Lophotrochozoa</taxon>
        <taxon>Platyhelminthes</taxon>
        <taxon>Trematoda</taxon>
        <taxon>Digenea</taxon>
        <taxon>Strigeidida</taxon>
        <taxon>Schistosomatoidea</taxon>
        <taxon>Schistosomatidae</taxon>
        <taxon>Schistosoma</taxon>
    </lineage>
</organism>
<dbReference type="Gene3D" id="1.10.340.70">
    <property type="match status" value="1"/>
</dbReference>
<name>A0AA85EW31_9TREM</name>
<evidence type="ECO:0000256" key="1">
    <source>
        <dbReference type="PROSITE-ProRule" id="PRU00047"/>
    </source>
</evidence>
<dbReference type="PROSITE" id="PS50158">
    <property type="entry name" value="ZF_CCHC"/>
    <property type="match status" value="1"/>
</dbReference>
<dbReference type="GO" id="GO:0008270">
    <property type="term" value="F:zinc ion binding"/>
    <property type="evidence" value="ECO:0007669"/>
    <property type="project" value="UniProtKB-KW"/>
</dbReference>
<evidence type="ECO:0000313" key="4">
    <source>
        <dbReference type="Proteomes" id="UP000050792"/>
    </source>
</evidence>
<dbReference type="InterPro" id="IPR036397">
    <property type="entry name" value="RNaseH_sf"/>
</dbReference>
<feature type="domain" description="CCHC-type" evidence="2">
    <location>
        <begin position="115"/>
        <end position="130"/>
    </location>
</feature>
<dbReference type="SUPFAM" id="SSF53098">
    <property type="entry name" value="Ribonuclease H-like"/>
    <property type="match status" value="1"/>
</dbReference>
<dbReference type="GO" id="GO:0015074">
    <property type="term" value="P:DNA integration"/>
    <property type="evidence" value="ECO:0007669"/>
    <property type="project" value="InterPro"/>
</dbReference>
<dbReference type="InterPro" id="IPR050951">
    <property type="entry name" value="Retrovirus_Pol_polyprotein"/>
</dbReference>
<proteinExistence type="predicted"/>